<keyword evidence="3" id="KW-1185">Reference proteome</keyword>
<reference evidence="2" key="1">
    <citation type="submission" date="2020-08" db="EMBL/GenBank/DDBJ databases">
        <title>Multicomponent nature underlies the extraordinary mechanical properties of spider dragline silk.</title>
        <authorList>
            <person name="Kono N."/>
            <person name="Nakamura H."/>
            <person name="Mori M."/>
            <person name="Yoshida Y."/>
            <person name="Ohtoshi R."/>
            <person name="Malay A.D."/>
            <person name="Moran D.A.P."/>
            <person name="Tomita M."/>
            <person name="Numata K."/>
            <person name="Arakawa K."/>
        </authorList>
    </citation>
    <scope>NUCLEOTIDE SEQUENCE</scope>
</reference>
<feature type="region of interest" description="Disordered" evidence="1">
    <location>
        <begin position="1"/>
        <end position="30"/>
    </location>
</feature>
<dbReference type="Proteomes" id="UP000887013">
    <property type="component" value="Unassembled WGS sequence"/>
</dbReference>
<evidence type="ECO:0000313" key="3">
    <source>
        <dbReference type="Proteomes" id="UP000887013"/>
    </source>
</evidence>
<proteinExistence type="predicted"/>
<name>A0A8X6MFE9_NEPPI</name>
<sequence>MGRRRSKKGTKHRVTEGWKNNGAGFMSHPPMERAVKPWGTHGRYTPETCLEKSSFVIPQALRVLQGIKSWAHREKNCPDNVKHVLECLKRFVIVATDESPGINDETEEEVEEEEVTSAEACKCKKFESTPHQMFGSRKERMNEYVGFYDSVFENPDWWRCDDPVEFTETSGLGKDVYRILQCFIRGDLV</sequence>
<organism evidence="2 3">
    <name type="scientific">Nephila pilipes</name>
    <name type="common">Giant wood spider</name>
    <name type="synonym">Nephila maculata</name>
    <dbReference type="NCBI Taxonomy" id="299642"/>
    <lineage>
        <taxon>Eukaryota</taxon>
        <taxon>Metazoa</taxon>
        <taxon>Ecdysozoa</taxon>
        <taxon>Arthropoda</taxon>
        <taxon>Chelicerata</taxon>
        <taxon>Arachnida</taxon>
        <taxon>Araneae</taxon>
        <taxon>Araneomorphae</taxon>
        <taxon>Entelegynae</taxon>
        <taxon>Araneoidea</taxon>
        <taxon>Nephilidae</taxon>
        <taxon>Nephila</taxon>
    </lineage>
</organism>
<dbReference type="EMBL" id="BMAW01046075">
    <property type="protein sequence ID" value="GFS53465.1"/>
    <property type="molecule type" value="Genomic_DNA"/>
</dbReference>
<feature type="compositionally biased region" description="Basic residues" evidence="1">
    <location>
        <begin position="1"/>
        <end position="12"/>
    </location>
</feature>
<comment type="caution">
    <text evidence="2">The sequence shown here is derived from an EMBL/GenBank/DDBJ whole genome shotgun (WGS) entry which is preliminary data.</text>
</comment>
<accession>A0A8X6MFE9</accession>
<dbReference type="OrthoDB" id="6454546at2759"/>
<gene>
    <name evidence="2" type="ORF">NPIL_44481</name>
</gene>
<evidence type="ECO:0000256" key="1">
    <source>
        <dbReference type="SAM" id="MobiDB-lite"/>
    </source>
</evidence>
<evidence type="ECO:0000313" key="2">
    <source>
        <dbReference type="EMBL" id="GFS53465.1"/>
    </source>
</evidence>
<dbReference type="AlphaFoldDB" id="A0A8X6MFE9"/>
<protein>
    <submittedName>
        <fullName evidence="2">Uncharacterized protein</fullName>
    </submittedName>
</protein>